<evidence type="ECO:0000256" key="19">
    <source>
        <dbReference type="PIRSR" id="PIRSR603187-2"/>
    </source>
</evidence>
<dbReference type="Proteomes" id="UP000288405">
    <property type="component" value="Unassembled WGS sequence"/>
</dbReference>
<dbReference type="EC" id="3.1.1.32" evidence="5 20"/>
<evidence type="ECO:0000256" key="16">
    <source>
        <dbReference type="ARBA" id="ARBA00023136"/>
    </source>
</evidence>
<feature type="active site" description="Nucleophile" evidence="18">
    <location>
        <position position="183"/>
    </location>
</feature>
<evidence type="ECO:0000256" key="18">
    <source>
        <dbReference type="PIRSR" id="PIRSR603187-1"/>
    </source>
</evidence>
<feature type="binding site" description="in dimeric form" evidence="19">
    <location>
        <position position="141"/>
    </location>
    <ligand>
        <name>Ca(2+)</name>
        <dbReference type="ChEBI" id="CHEBI:29108"/>
        <label>1</label>
    </ligand>
</feature>
<reference evidence="21 22" key="1">
    <citation type="journal article" date="2011" name="Front. Microbiol.">
        <title>Genomic signatures of strain selection and enhancement in Bacillus atrophaeus var. globigii, a historical biowarfare simulant.</title>
        <authorList>
            <person name="Gibbons H.S."/>
            <person name="Broomall S.M."/>
            <person name="McNew L.A."/>
            <person name="Daligault H."/>
            <person name="Chapman C."/>
            <person name="Bruce D."/>
            <person name="Karavis M."/>
            <person name="Krepps M."/>
            <person name="McGregor P.A."/>
            <person name="Hong C."/>
            <person name="Park K.H."/>
            <person name="Akmal A."/>
            <person name="Feldman A."/>
            <person name="Lin J.S."/>
            <person name="Chang W.E."/>
            <person name="Higgs B.W."/>
            <person name="Demirev P."/>
            <person name="Lindquist J."/>
            <person name="Liem A."/>
            <person name="Fochler E."/>
            <person name="Read T.D."/>
            <person name="Tapia R."/>
            <person name="Johnson S."/>
            <person name="Bishop-Lilly K.A."/>
            <person name="Detter C."/>
            <person name="Han C."/>
            <person name="Sozhamannan S."/>
            <person name="Rosenzweig C.N."/>
            <person name="Skowronski E.W."/>
        </authorList>
    </citation>
    <scope>NUCLEOTIDE SEQUENCE [LARGE SCALE GENOMIC DNA]</scope>
    <source>
        <strain evidence="21 22">GYP-17</strain>
    </source>
</reference>
<dbReference type="EC" id="3.1.1.4" evidence="6 20"/>
<evidence type="ECO:0000256" key="20">
    <source>
        <dbReference type="RuleBase" id="RU366027"/>
    </source>
</evidence>
<keyword evidence="8" id="KW-1134">Transmembrane beta strand</keyword>
<dbReference type="GO" id="GO:0009279">
    <property type="term" value="C:cell outer membrane"/>
    <property type="evidence" value="ECO:0007669"/>
    <property type="project" value="UniProtKB-SubCell"/>
</dbReference>
<evidence type="ECO:0000256" key="11">
    <source>
        <dbReference type="ARBA" id="ARBA00022729"/>
    </source>
</evidence>
<evidence type="ECO:0000256" key="1">
    <source>
        <dbReference type="ARBA" id="ARBA00000111"/>
    </source>
</evidence>
<comment type="catalytic activity">
    <reaction evidence="1 20">
        <text>a 1,2-diacyl-sn-glycero-3-phosphocholine + H2O = a 2-acyl-sn-glycero-3-phosphocholine + a fatty acid + H(+)</text>
        <dbReference type="Rhea" id="RHEA:18689"/>
        <dbReference type="ChEBI" id="CHEBI:15377"/>
        <dbReference type="ChEBI" id="CHEBI:15378"/>
        <dbReference type="ChEBI" id="CHEBI:28868"/>
        <dbReference type="ChEBI" id="CHEBI:57643"/>
        <dbReference type="ChEBI" id="CHEBI:57875"/>
        <dbReference type="EC" id="3.1.1.32"/>
    </reaction>
</comment>
<comment type="catalytic activity">
    <reaction evidence="2 20">
        <text>a 1,2-diacyl-sn-glycero-3-phosphocholine + H2O = a 1-acyl-sn-glycero-3-phosphocholine + a fatty acid + H(+)</text>
        <dbReference type="Rhea" id="RHEA:15801"/>
        <dbReference type="ChEBI" id="CHEBI:15377"/>
        <dbReference type="ChEBI" id="CHEBI:15378"/>
        <dbReference type="ChEBI" id="CHEBI:28868"/>
        <dbReference type="ChEBI" id="CHEBI:57643"/>
        <dbReference type="ChEBI" id="CHEBI:58168"/>
        <dbReference type="EC" id="3.1.1.4"/>
    </reaction>
</comment>
<protein>
    <recommendedName>
        <fullName evidence="7 20">Phospholipase A1</fullName>
        <ecNumber evidence="5 20">3.1.1.32</ecNumber>
        <ecNumber evidence="6 20">3.1.1.4</ecNumber>
    </recommendedName>
    <alternativeName>
        <fullName evidence="20">Phosphatidylcholine 1-acylhydrolase</fullName>
    </alternativeName>
</protein>
<evidence type="ECO:0000256" key="15">
    <source>
        <dbReference type="ARBA" id="ARBA00023098"/>
    </source>
</evidence>
<keyword evidence="9" id="KW-0812">Transmembrane</keyword>
<dbReference type="AlphaFoldDB" id="A0A432WKB6"/>
<keyword evidence="10 19" id="KW-0479">Metal-binding</keyword>
<evidence type="ECO:0000256" key="17">
    <source>
        <dbReference type="ARBA" id="ARBA00023237"/>
    </source>
</evidence>
<dbReference type="InterPro" id="IPR036541">
    <property type="entry name" value="PLipase_A1_sf"/>
</dbReference>
<evidence type="ECO:0000256" key="14">
    <source>
        <dbReference type="ARBA" id="ARBA00022963"/>
    </source>
</evidence>
<dbReference type="PANTHER" id="PTHR40457">
    <property type="entry name" value="PHOSPHOLIPASE A1"/>
    <property type="match status" value="1"/>
</dbReference>
<evidence type="ECO:0000256" key="5">
    <source>
        <dbReference type="ARBA" id="ARBA00013179"/>
    </source>
</evidence>
<keyword evidence="16" id="KW-0472">Membrane</keyword>
<proteinExistence type="inferred from homology"/>
<feature type="signal peptide" evidence="20">
    <location>
        <begin position="1"/>
        <end position="22"/>
    </location>
</feature>
<comment type="cofactor">
    <cofactor evidence="20">
        <name>Ca(2+)</name>
        <dbReference type="ChEBI" id="CHEBI:29108"/>
    </cofactor>
    <text evidence="20">Binds 1 Ca(2+) ion per monomer. In the dimeric form the Ca(2+) is bound by different amino acids with binding of each Ca(2+) shared with ligands coming from each monomer. The Ca(2+) ion may have a role in catalysis.</text>
</comment>
<evidence type="ECO:0000256" key="8">
    <source>
        <dbReference type="ARBA" id="ARBA00022452"/>
    </source>
</evidence>
<feature type="binding site" description="in dimeric form" evidence="19">
    <location>
        <position position="191"/>
    </location>
    <ligand>
        <name>Ca(2+)</name>
        <dbReference type="ChEBI" id="CHEBI:29108"/>
        <label>1</label>
    </ligand>
</feature>
<dbReference type="OrthoDB" id="188433at2"/>
<accession>A0A432WKB6</accession>
<name>A0A432WKB6_9GAMM</name>
<dbReference type="SUPFAM" id="SSF56931">
    <property type="entry name" value="Outer membrane phospholipase A (OMPLA)"/>
    <property type="match status" value="1"/>
</dbReference>
<feature type="active site" description="Proton acceptor" evidence="18">
    <location>
        <position position="181"/>
    </location>
</feature>
<comment type="subcellular location">
    <subcellularLocation>
        <location evidence="20">Cell outer membrane</location>
        <topology evidence="20">Multi-pass membrane protein</topology>
    </subcellularLocation>
    <text evidence="20">One of the very few enzymes located there.</text>
</comment>
<feature type="chain" id="PRO_5019617384" description="Phospholipase A1" evidence="20">
    <location>
        <begin position="23"/>
        <end position="313"/>
    </location>
</feature>
<evidence type="ECO:0000256" key="13">
    <source>
        <dbReference type="ARBA" id="ARBA00022837"/>
    </source>
</evidence>
<evidence type="ECO:0000313" key="22">
    <source>
        <dbReference type="Proteomes" id="UP000288405"/>
    </source>
</evidence>
<keyword evidence="13 19" id="KW-0106">Calcium</keyword>
<evidence type="ECO:0000256" key="12">
    <source>
        <dbReference type="ARBA" id="ARBA00022801"/>
    </source>
</evidence>
<keyword evidence="11 20" id="KW-0732">Signal</keyword>
<evidence type="ECO:0000313" key="21">
    <source>
        <dbReference type="EMBL" id="RUO34250.1"/>
    </source>
</evidence>
<evidence type="ECO:0000256" key="10">
    <source>
        <dbReference type="ARBA" id="ARBA00022723"/>
    </source>
</evidence>
<dbReference type="PANTHER" id="PTHR40457:SF1">
    <property type="entry name" value="PHOSPHOLIPASE A1"/>
    <property type="match status" value="1"/>
</dbReference>
<evidence type="ECO:0000256" key="9">
    <source>
        <dbReference type="ARBA" id="ARBA00022692"/>
    </source>
</evidence>
<organism evidence="21 22">
    <name type="scientific">Aliidiomarina sanyensis</name>
    <dbReference type="NCBI Taxonomy" id="1249555"/>
    <lineage>
        <taxon>Bacteria</taxon>
        <taxon>Pseudomonadati</taxon>
        <taxon>Pseudomonadota</taxon>
        <taxon>Gammaproteobacteria</taxon>
        <taxon>Alteromonadales</taxon>
        <taxon>Idiomarinaceae</taxon>
        <taxon>Aliidiomarina</taxon>
    </lineage>
</organism>
<gene>
    <name evidence="21" type="ORF">CWE11_05850</name>
</gene>
<dbReference type="RefSeq" id="WP_126776667.1">
    <property type="nucleotide sequence ID" value="NZ_PIPM01000004.1"/>
</dbReference>
<evidence type="ECO:0000256" key="3">
    <source>
        <dbReference type="ARBA" id="ARBA00010525"/>
    </source>
</evidence>
<comment type="subunit">
    <text evidence="4 20">Homodimer; dimerization is reversible, and the dimeric form is the active one.</text>
</comment>
<comment type="function">
    <text evidence="20">Hydrolysis of phosphatidylcholine with phospholipase A2 (EC 3.1.1.4) and phospholipase A1 (EC 3.1.1.32) activities.</text>
</comment>
<comment type="caution">
    <text evidence="21">The sequence shown here is derived from an EMBL/GenBank/DDBJ whole genome shotgun (WGS) entry which is preliminary data.</text>
</comment>
<dbReference type="GO" id="GO:0004623">
    <property type="term" value="F:phospholipase A2 activity"/>
    <property type="evidence" value="ECO:0007669"/>
    <property type="project" value="UniProtKB-EC"/>
</dbReference>
<feature type="binding site" description="in dimeric form" evidence="19">
    <location>
        <position position="224"/>
    </location>
    <ligand>
        <name>Ca(2+)</name>
        <dbReference type="ChEBI" id="CHEBI:29108"/>
        <label>1</label>
    </ligand>
</feature>
<dbReference type="InterPro" id="IPR003187">
    <property type="entry name" value="PLipase_A1"/>
</dbReference>
<dbReference type="Gene3D" id="2.40.230.10">
    <property type="entry name" value="Phospholipase A1"/>
    <property type="match status" value="1"/>
</dbReference>
<dbReference type="PRINTS" id="PR01486">
    <property type="entry name" value="PHPHLIPASEA1"/>
</dbReference>
<evidence type="ECO:0000256" key="7">
    <source>
        <dbReference type="ARBA" id="ARBA00021726"/>
    </source>
</evidence>
<keyword evidence="17 20" id="KW-0998">Cell outer membrane</keyword>
<keyword evidence="12 20" id="KW-0378">Hydrolase</keyword>
<evidence type="ECO:0000256" key="6">
    <source>
        <dbReference type="ARBA" id="ARBA00013278"/>
    </source>
</evidence>
<dbReference type="EMBL" id="PIPM01000004">
    <property type="protein sequence ID" value="RUO34250.1"/>
    <property type="molecule type" value="Genomic_DNA"/>
</dbReference>
<dbReference type="Pfam" id="PF02253">
    <property type="entry name" value="PLA1"/>
    <property type="match status" value="1"/>
</dbReference>
<dbReference type="GO" id="GO:0016042">
    <property type="term" value="P:lipid catabolic process"/>
    <property type="evidence" value="ECO:0007669"/>
    <property type="project" value="UniProtKB-KW"/>
</dbReference>
<dbReference type="GO" id="GO:0008970">
    <property type="term" value="F:phospholipase A1 activity"/>
    <property type="evidence" value="ECO:0007669"/>
    <property type="project" value="UniProtKB-EC"/>
</dbReference>
<sequence>MRPLTVLGFLVIGLCGMGSVKADQAVTEFDTLDAEELMLDAGELLSRFWELERDHKRGLYQMRTYHANYLLPYHYSSNVNQQPTSPTRGASERNDTYRNYEVKIQLSLRTKILEDFLLPNADVWVAYTQTSLWQAWNHQDSAPFRSTDHNPEIFYIVPLAERFDPIPGGLRLQMLRFGLAHESNGQREPESRSWNYWNIGGALEVQGLIVESTYKLRIGESDDDNPDLTHFRGNLETRIGGLWDMTSLTLTRVSPNVSINRGSWQVDVTHPVRRSVPDGLRFHLQIFSGYGETMIDYNHRQNRIGIGFVLLNI</sequence>
<evidence type="ECO:0000256" key="2">
    <source>
        <dbReference type="ARBA" id="ARBA00001604"/>
    </source>
</evidence>
<keyword evidence="14 20" id="KW-0442">Lipid degradation</keyword>
<evidence type="ECO:0000256" key="4">
    <source>
        <dbReference type="ARBA" id="ARBA00011702"/>
    </source>
</evidence>
<keyword evidence="22" id="KW-1185">Reference proteome</keyword>
<dbReference type="GO" id="GO:0046872">
    <property type="term" value="F:metal ion binding"/>
    <property type="evidence" value="ECO:0007669"/>
    <property type="project" value="UniProtKB-KW"/>
</dbReference>
<comment type="similarity">
    <text evidence="3 20">Belongs to the phospholipase A1 family.</text>
</comment>
<keyword evidence="15 20" id="KW-0443">Lipid metabolism</keyword>